<dbReference type="SMART" id="SM00391">
    <property type="entry name" value="MBD"/>
    <property type="match status" value="1"/>
</dbReference>
<dbReference type="Pfam" id="PF05033">
    <property type="entry name" value="Pre-SET"/>
    <property type="match status" value="1"/>
</dbReference>
<proteinExistence type="evidence at transcript level"/>
<evidence type="ECO:0000256" key="9">
    <source>
        <dbReference type="ARBA" id="ARBA00022737"/>
    </source>
</evidence>
<dbReference type="SMART" id="SM00317">
    <property type="entry name" value="SET"/>
    <property type="match status" value="1"/>
</dbReference>
<dbReference type="GO" id="GO:0046974">
    <property type="term" value="F:histone H3K9 methyltransferase activity"/>
    <property type="evidence" value="ECO:0007669"/>
    <property type="project" value="TreeGrafter"/>
</dbReference>
<evidence type="ECO:0000256" key="10">
    <source>
        <dbReference type="ARBA" id="ARBA00022833"/>
    </source>
</evidence>
<keyword evidence="8" id="KW-0479">Metal-binding</keyword>
<dbReference type="PANTHER" id="PTHR46024:SF1">
    <property type="entry name" value="HISTONE-LYSINE N-METHYLTRANSFERASE EGGLESS"/>
    <property type="match status" value="1"/>
</dbReference>
<evidence type="ECO:0000256" key="14">
    <source>
        <dbReference type="ARBA" id="ARBA00023163"/>
    </source>
</evidence>
<dbReference type="InterPro" id="IPR002999">
    <property type="entry name" value="Tudor"/>
</dbReference>
<keyword evidence="3" id="KW-0158">Chromosome</keyword>
<dbReference type="Gene3D" id="2.30.30.140">
    <property type="match status" value="2"/>
</dbReference>
<dbReference type="Pfam" id="PF18358">
    <property type="entry name" value="Tudor_4"/>
    <property type="match status" value="1"/>
</dbReference>
<keyword evidence="4" id="KW-0678">Repressor</keyword>
<evidence type="ECO:0000259" key="19">
    <source>
        <dbReference type="PROSITE" id="PS50868"/>
    </source>
</evidence>
<dbReference type="InterPro" id="IPR003616">
    <property type="entry name" value="Post-SET_dom"/>
</dbReference>
<dbReference type="PROSITE" id="PS50867">
    <property type="entry name" value="PRE_SET"/>
    <property type="match status" value="1"/>
</dbReference>
<dbReference type="GO" id="GO:0005694">
    <property type="term" value="C:chromosome"/>
    <property type="evidence" value="ECO:0007669"/>
    <property type="project" value="UniProtKB-SubCell"/>
</dbReference>
<feature type="compositionally biased region" description="Basic and acidic residues" evidence="16">
    <location>
        <begin position="404"/>
        <end position="415"/>
    </location>
</feature>
<dbReference type="GO" id="GO:0005634">
    <property type="term" value="C:nucleus"/>
    <property type="evidence" value="ECO:0007669"/>
    <property type="project" value="UniProtKB-SubCell"/>
</dbReference>
<protein>
    <submittedName>
        <fullName evidence="21">Histone-lysine N-methyltransferase SETDB1-like</fullName>
    </submittedName>
</protein>
<feature type="domain" description="MBD" evidence="20">
    <location>
        <begin position="545"/>
        <end position="616"/>
    </location>
</feature>
<feature type="compositionally biased region" description="Polar residues" evidence="16">
    <location>
        <begin position="484"/>
        <end position="494"/>
    </location>
</feature>
<dbReference type="InterPro" id="IPR001214">
    <property type="entry name" value="SET_dom"/>
</dbReference>
<keyword evidence="7" id="KW-0949">S-adenosyl-L-methionine</keyword>
<keyword evidence="13" id="KW-0175">Coiled coil</keyword>
<dbReference type="Pfam" id="PF00856">
    <property type="entry name" value="SET"/>
    <property type="match status" value="1"/>
</dbReference>
<keyword evidence="14" id="KW-0804">Transcription</keyword>
<evidence type="ECO:0000256" key="1">
    <source>
        <dbReference type="ARBA" id="ARBA00004123"/>
    </source>
</evidence>
<feature type="compositionally biased region" description="Polar residues" evidence="16">
    <location>
        <begin position="938"/>
        <end position="948"/>
    </location>
</feature>
<dbReference type="GO" id="GO:0070828">
    <property type="term" value="P:heterochromatin organization"/>
    <property type="evidence" value="ECO:0007669"/>
    <property type="project" value="TreeGrafter"/>
</dbReference>
<dbReference type="EMBL" id="LR790136">
    <property type="protein sequence ID" value="CAB3265998.1"/>
    <property type="molecule type" value="mRNA"/>
</dbReference>
<dbReference type="InterPro" id="IPR051516">
    <property type="entry name" value="SETDB_methyltransferase"/>
</dbReference>
<feature type="region of interest" description="Disordered" evidence="16">
    <location>
        <begin position="880"/>
        <end position="986"/>
    </location>
</feature>
<dbReference type="GO" id="GO:0010629">
    <property type="term" value="P:negative regulation of gene expression"/>
    <property type="evidence" value="ECO:0007669"/>
    <property type="project" value="TreeGrafter"/>
</dbReference>
<evidence type="ECO:0000256" key="12">
    <source>
        <dbReference type="ARBA" id="ARBA00023015"/>
    </source>
</evidence>
<dbReference type="GO" id="GO:0032259">
    <property type="term" value="P:methylation"/>
    <property type="evidence" value="ECO:0007669"/>
    <property type="project" value="UniProtKB-KW"/>
</dbReference>
<dbReference type="PANTHER" id="PTHR46024">
    <property type="entry name" value="HISTONE-LYSINE N-METHYLTRANSFERASE EGGLESS"/>
    <property type="match status" value="1"/>
</dbReference>
<evidence type="ECO:0000256" key="3">
    <source>
        <dbReference type="ARBA" id="ARBA00022454"/>
    </source>
</evidence>
<feature type="domain" description="Pre-SET" evidence="18">
    <location>
        <begin position="680"/>
        <end position="752"/>
    </location>
</feature>
<feature type="domain" description="SET" evidence="17">
    <location>
        <begin position="755"/>
        <end position="1083"/>
    </location>
</feature>
<dbReference type="SUPFAM" id="SSF54171">
    <property type="entry name" value="DNA-binding domain"/>
    <property type="match status" value="1"/>
</dbReference>
<organism evidence="21">
    <name type="scientific">Phallusia mammillata</name>
    <dbReference type="NCBI Taxonomy" id="59560"/>
    <lineage>
        <taxon>Eukaryota</taxon>
        <taxon>Metazoa</taxon>
        <taxon>Chordata</taxon>
        <taxon>Tunicata</taxon>
        <taxon>Ascidiacea</taxon>
        <taxon>Phlebobranchia</taxon>
        <taxon>Ascidiidae</taxon>
        <taxon>Phallusia</taxon>
    </lineage>
</organism>
<feature type="region of interest" description="Disordered" evidence="16">
    <location>
        <begin position="465"/>
        <end position="523"/>
    </location>
</feature>
<evidence type="ECO:0000259" key="18">
    <source>
        <dbReference type="PROSITE" id="PS50867"/>
    </source>
</evidence>
<dbReference type="CDD" id="cd10517">
    <property type="entry name" value="SET_SETDB1"/>
    <property type="match status" value="1"/>
</dbReference>
<keyword evidence="9" id="KW-0677">Repeat</keyword>
<keyword evidence="10" id="KW-0862">Zinc</keyword>
<dbReference type="InterPro" id="IPR001739">
    <property type="entry name" value="Methyl_CpG_DNA-bd"/>
</dbReference>
<reference evidence="21" key="1">
    <citation type="submission" date="2020-04" db="EMBL/GenBank/DDBJ databases">
        <authorList>
            <person name="Neveu A P."/>
        </authorList>
    </citation>
    <scope>NUCLEOTIDE SEQUENCE</scope>
    <source>
        <tissue evidence="21">Whole embryo</tissue>
    </source>
</reference>
<dbReference type="InterPro" id="IPR041291">
    <property type="entry name" value="TUDOR_5"/>
</dbReference>
<dbReference type="InterPro" id="IPR007728">
    <property type="entry name" value="Pre-SET_dom"/>
</dbReference>
<dbReference type="GO" id="GO:0008270">
    <property type="term" value="F:zinc ion binding"/>
    <property type="evidence" value="ECO:0007669"/>
    <property type="project" value="InterPro"/>
</dbReference>
<keyword evidence="12" id="KW-0805">Transcription regulation</keyword>
<keyword evidence="6 21" id="KW-0808">Transferase</keyword>
<accession>A0A6F9DSL4</accession>
<keyword evidence="5 21" id="KW-0489">Methyltransferase</keyword>
<dbReference type="SMART" id="SM00468">
    <property type="entry name" value="PreSET"/>
    <property type="match status" value="1"/>
</dbReference>
<evidence type="ECO:0000256" key="6">
    <source>
        <dbReference type="ARBA" id="ARBA00022679"/>
    </source>
</evidence>
<feature type="compositionally biased region" description="Basic and acidic residues" evidence="16">
    <location>
        <begin position="465"/>
        <end position="483"/>
    </location>
</feature>
<feature type="region of interest" description="Disordered" evidence="16">
    <location>
        <begin position="820"/>
        <end position="866"/>
    </location>
</feature>
<evidence type="ECO:0000256" key="11">
    <source>
        <dbReference type="ARBA" id="ARBA00022853"/>
    </source>
</evidence>
<evidence type="ECO:0000259" key="20">
    <source>
        <dbReference type="PROSITE" id="PS50982"/>
    </source>
</evidence>
<evidence type="ECO:0000256" key="13">
    <source>
        <dbReference type="ARBA" id="ARBA00023054"/>
    </source>
</evidence>
<evidence type="ECO:0000256" key="7">
    <source>
        <dbReference type="ARBA" id="ARBA00022691"/>
    </source>
</evidence>
<dbReference type="GO" id="GO:0003677">
    <property type="term" value="F:DNA binding"/>
    <property type="evidence" value="ECO:0007669"/>
    <property type="project" value="InterPro"/>
</dbReference>
<feature type="compositionally biased region" description="Low complexity" evidence="16">
    <location>
        <begin position="512"/>
        <end position="523"/>
    </location>
</feature>
<dbReference type="Pfam" id="PF01429">
    <property type="entry name" value="MBD"/>
    <property type="match status" value="1"/>
</dbReference>
<dbReference type="SUPFAM" id="SSF82199">
    <property type="entry name" value="SET domain"/>
    <property type="match status" value="1"/>
</dbReference>
<dbReference type="AlphaFoldDB" id="A0A6F9DSL4"/>
<evidence type="ECO:0000313" key="21">
    <source>
        <dbReference type="EMBL" id="CAB3265998.1"/>
    </source>
</evidence>
<dbReference type="InterPro" id="IPR046341">
    <property type="entry name" value="SET_dom_sf"/>
</dbReference>
<keyword evidence="11" id="KW-0156">Chromatin regulator</keyword>
<comment type="subcellular location">
    <subcellularLocation>
        <location evidence="2">Chromosome</location>
    </subcellularLocation>
    <subcellularLocation>
        <location evidence="1">Nucleus</location>
    </subcellularLocation>
</comment>
<feature type="compositionally biased region" description="Acidic residues" evidence="16">
    <location>
        <begin position="964"/>
        <end position="973"/>
    </location>
</feature>
<dbReference type="SMART" id="SM00333">
    <property type="entry name" value="TUDOR"/>
    <property type="match status" value="2"/>
</dbReference>
<sequence>MDFKVRFGDEYDDLLQSMIEEATKEFGLDEKLDDEFKRLNNSLDENVMSKLSDAQALFDKISDDVTKLELDSAYLQQEINKQHSNEVITVDDDIPPITMQKTEDSNRENVPTARNKVAVPQQQEKIVARKFKPSSRLLAMHLYTNLEVLALCKDEWKKALIVDQQKHKDKMKFKVQFVNNNKAMLHINQLACIDSADKFEMSEVNVGMRVAAGYRNEGIYSGVIAEASDKKMNNNRLLIFFDDGYAAYCQPRQVHLVYGLRRDVWNDISCKATASYIKSYLSTAVRQLLTIRVGQTLKVEFEGEWHIAKCLKVDGSLVEILYLSDNSKELIYRGSMRLEPLYRKHHGVKTKNERQGAGNRIARAHTGMRKAHIEYTTIDLTRDSSPPEVTKQPRKKSFENSQSTEKKMQVRKEGQWEAPWEKSLSAQQSPWKQIPSHVTHIPKSYSEMQGGVDVASYIMNRFEQKQREQAASKHDDSKPRSRSIDQAQRSASSSRKIENRRSSANVGSHGETSSSSHLIPHTSSPYVPHKCGSRCIAPFQLRRTFKGTNPLLKPLLFSWTRELSRIPHLHRSTFHVHYRGPCGRACRNMKDVQRYMMECGIRNLDFINFSFDPSIRVQENTEIKTRDAKIFIKDYSNGKEDIPISCVNEINMEEPPKMPYTKTRVPGRGVKINTNTDFMVCCDCPDNCSDRSKCPCQQLTVQATSCCRGGKIKPDAGYQYKRLYSFLPTGIYECNSRCKCKSQCLNRVVQLGLQCRLQMFKTQKKGWGIRCLDDIAQGTFVCIYTGKIQTEANANDEGLMNGDEYLAELDHIEVAENQKQDYNNDDNSSGIDSLSEPDFSDDESCGNKKQKTPPEQDSTDTEGEAPECVKMVFKRQSGTTWSISSDGNEQQVFEDKPAKPFCSGSKKLGYSSDPEVSPGIIPDSVRRRRGRNMVARSNLPSNDSSADSETGGIVYELPKRSSVMDEETTDTDSDTNGSSSRRPASIAVKSSGIDKMDKLALGNMDSDEEEVTNKTRRLFGQDGAFIIDAKQTGNLGRYLNHSCTPNLMVQNVFIDTHDLRFPWVAFFASSTIRAGTELTWDYNYEIGSVDDRVIHCYCGSTKCRKRLL</sequence>
<dbReference type="CDD" id="cd21181">
    <property type="entry name" value="Tudor_SETDB1_rpt2"/>
    <property type="match status" value="1"/>
</dbReference>
<dbReference type="Pfam" id="PF18359">
    <property type="entry name" value="Tudor_5"/>
    <property type="match status" value="1"/>
</dbReference>
<evidence type="ECO:0000256" key="2">
    <source>
        <dbReference type="ARBA" id="ARBA00004286"/>
    </source>
</evidence>
<dbReference type="PROSITE" id="PS50982">
    <property type="entry name" value="MBD"/>
    <property type="match status" value="1"/>
</dbReference>
<keyword evidence="15" id="KW-0539">Nucleus</keyword>
<dbReference type="InterPro" id="IPR016177">
    <property type="entry name" value="DNA-bd_dom_sf"/>
</dbReference>
<evidence type="ECO:0000256" key="16">
    <source>
        <dbReference type="SAM" id="MobiDB-lite"/>
    </source>
</evidence>
<evidence type="ECO:0000256" key="8">
    <source>
        <dbReference type="ARBA" id="ARBA00022723"/>
    </source>
</evidence>
<evidence type="ECO:0000259" key="17">
    <source>
        <dbReference type="PROSITE" id="PS50280"/>
    </source>
</evidence>
<dbReference type="Gene3D" id="2.170.270.10">
    <property type="entry name" value="SET domain"/>
    <property type="match status" value="2"/>
</dbReference>
<dbReference type="PROSITE" id="PS50868">
    <property type="entry name" value="POST_SET"/>
    <property type="match status" value="1"/>
</dbReference>
<name>A0A6F9DSL4_9ASCI</name>
<feature type="compositionally biased region" description="Polar residues" evidence="16">
    <location>
        <begin position="880"/>
        <end position="891"/>
    </location>
</feature>
<gene>
    <name evidence="21" type="primary">Setdb1</name>
</gene>
<evidence type="ECO:0000256" key="4">
    <source>
        <dbReference type="ARBA" id="ARBA00022491"/>
    </source>
</evidence>
<dbReference type="PROSITE" id="PS50280">
    <property type="entry name" value="SET"/>
    <property type="match status" value="1"/>
</dbReference>
<evidence type="ECO:0000256" key="15">
    <source>
        <dbReference type="ARBA" id="ARBA00023242"/>
    </source>
</evidence>
<feature type="domain" description="Post-SET" evidence="19">
    <location>
        <begin position="1092"/>
        <end position="1108"/>
    </location>
</feature>
<feature type="region of interest" description="Disordered" evidence="16">
    <location>
        <begin position="377"/>
        <end position="434"/>
    </location>
</feature>
<evidence type="ECO:0000256" key="5">
    <source>
        <dbReference type="ARBA" id="ARBA00022603"/>
    </source>
</evidence>
<dbReference type="InterPro" id="IPR041292">
    <property type="entry name" value="Tudor_4"/>
</dbReference>